<comment type="caution">
    <text evidence="2">The sequence shown here is derived from an EMBL/GenBank/DDBJ whole genome shotgun (WGS) entry which is preliminary data.</text>
</comment>
<organism evidence="2 3">
    <name type="scientific">Phytophthora oleae</name>
    <dbReference type="NCBI Taxonomy" id="2107226"/>
    <lineage>
        <taxon>Eukaryota</taxon>
        <taxon>Sar</taxon>
        <taxon>Stramenopiles</taxon>
        <taxon>Oomycota</taxon>
        <taxon>Peronosporomycetes</taxon>
        <taxon>Peronosporales</taxon>
        <taxon>Peronosporaceae</taxon>
        <taxon>Phytophthora</taxon>
    </lineage>
</organism>
<feature type="compositionally biased region" description="Polar residues" evidence="1">
    <location>
        <begin position="552"/>
        <end position="564"/>
    </location>
</feature>
<feature type="compositionally biased region" description="Basic and acidic residues" evidence="1">
    <location>
        <begin position="289"/>
        <end position="300"/>
    </location>
</feature>
<proteinExistence type="predicted"/>
<evidence type="ECO:0000313" key="2">
    <source>
        <dbReference type="EMBL" id="KAL3660541.1"/>
    </source>
</evidence>
<feature type="region of interest" description="Disordered" evidence="1">
    <location>
        <begin position="545"/>
        <end position="570"/>
    </location>
</feature>
<name>A0ABD3F2A2_9STRA</name>
<dbReference type="Proteomes" id="UP001632037">
    <property type="component" value="Unassembled WGS sequence"/>
</dbReference>
<feature type="compositionally biased region" description="Acidic residues" evidence="1">
    <location>
        <begin position="260"/>
        <end position="275"/>
    </location>
</feature>
<reference evidence="2 3" key="1">
    <citation type="submission" date="2024-09" db="EMBL/GenBank/DDBJ databases">
        <title>Genome sequencing and assembly of Phytophthora oleae, isolate VK10A, causative agent of rot of olive drupes.</title>
        <authorList>
            <person name="Conti Taguali S."/>
            <person name="Riolo M."/>
            <person name="La Spada F."/>
            <person name="Cacciola S.O."/>
            <person name="Dionisio G."/>
        </authorList>
    </citation>
    <scope>NUCLEOTIDE SEQUENCE [LARGE SCALE GENOMIC DNA]</scope>
    <source>
        <strain evidence="2 3">VK10A</strain>
    </source>
</reference>
<dbReference type="EMBL" id="JBIMZQ010000040">
    <property type="protein sequence ID" value="KAL3660541.1"/>
    <property type="molecule type" value="Genomic_DNA"/>
</dbReference>
<evidence type="ECO:0000313" key="3">
    <source>
        <dbReference type="Proteomes" id="UP001632037"/>
    </source>
</evidence>
<sequence>MVRLTTRSYLHLAPEDVEEEFQYPFYARVVRIDQEQVNYRCMQGGEGSVTRVTAVRRGVAALEVRKSGNVSLLRRPVCVKTASHFIHGQVIAIEGENMTVEADGPLFTSAVSDVVQVAPIIALLLEQMEFDLSEWELDEMEKLHGAILGRSIGTDGSQPSKDVAEVLDGPLSAELLPRTGRTCQWIDPRTGETTTFPLQHAVDFTYHVDGEQLPVPESIGEAFCRPPTRHIREATQSQSNVGGGRGSQAAEEAHKLFDPFADDDESPQEQTEQEAEPVRPTPLRPGTKRVHEECSDDRGGINRQQRQRREVETALDTDSLIIDKLRHDPELLDRFLTVRQTATHDVGTSKANTTTPRMPATPKRSEGKTKYAFAPRPDRQLVHERLTAESHKGKHPVEFVQNLVRSNVVRFKPLPGVLTRLYDIQFGSRASAEFTSADSAGTVSEVVQALRVLLAYSRKYCSSGVTNLLDALVVFVEESLTQQTWSKNDLPGLVYWVNDVLEDVRILAKDGGKSIATVCQRCSSDDLILRELLYDKVHRQIEELKQERQPAAQATSHRNSSEQTRLAAGKKKLGRIPSRVIQRLLSRTDKESGESQSLCMRFLSKEGCEYGDDTTCPNGRAHFVPKSLPECVKAEITKRFGGLNKKYKQL</sequence>
<feature type="region of interest" description="Disordered" evidence="1">
    <location>
        <begin position="346"/>
        <end position="369"/>
    </location>
</feature>
<feature type="region of interest" description="Disordered" evidence="1">
    <location>
        <begin position="259"/>
        <end position="313"/>
    </location>
</feature>
<gene>
    <name evidence="2" type="ORF">V7S43_014297</name>
</gene>
<accession>A0ABD3F2A2</accession>
<evidence type="ECO:0000256" key="1">
    <source>
        <dbReference type="SAM" id="MobiDB-lite"/>
    </source>
</evidence>
<dbReference type="AlphaFoldDB" id="A0ABD3F2A2"/>
<keyword evidence="3" id="KW-1185">Reference proteome</keyword>
<protein>
    <submittedName>
        <fullName evidence="2">Uncharacterized protein</fullName>
    </submittedName>
</protein>